<dbReference type="Pfam" id="PF04277">
    <property type="entry name" value="OAD_gamma"/>
    <property type="match status" value="1"/>
</dbReference>
<keyword evidence="3 6" id="KW-0812">Transmembrane</keyword>
<keyword evidence="4 6" id="KW-1133">Transmembrane helix</keyword>
<organism evidence="7">
    <name type="scientific">uncultured spirochete</name>
    <dbReference type="NCBI Taxonomy" id="156406"/>
    <lineage>
        <taxon>Bacteria</taxon>
        <taxon>Pseudomonadati</taxon>
        <taxon>Spirochaetota</taxon>
        <taxon>Spirochaetia</taxon>
        <taxon>Spirochaetales</taxon>
        <taxon>environmental samples</taxon>
    </lineage>
</organism>
<dbReference type="GO" id="GO:0015081">
    <property type="term" value="F:sodium ion transmembrane transporter activity"/>
    <property type="evidence" value="ECO:0007669"/>
    <property type="project" value="InterPro"/>
</dbReference>
<sequence>MTNPWMIMLVGVITVFVALFLIILFLLGFPKFFSALKKKEHKKLAPLPEIVEVTKKKAQAGLLSQSPAEDDEELIAVLTAAVAAARGSELGSFAIAQVKQAAAEGGGFNTPVWGRVERLSRK</sequence>
<comment type="subcellular location">
    <subcellularLocation>
        <location evidence="1">Cell membrane</location>
    </subcellularLocation>
</comment>
<protein>
    <submittedName>
        <fullName evidence="7">Uncharacterized protein</fullName>
    </submittedName>
</protein>
<evidence type="ECO:0000256" key="5">
    <source>
        <dbReference type="ARBA" id="ARBA00023136"/>
    </source>
</evidence>
<dbReference type="EMBL" id="FWDM01000007">
    <property type="protein sequence ID" value="SLM10943.1"/>
    <property type="molecule type" value="Genomic_DNA"/>
</dbReference>
<dbReference type="GO" id="GO:0005886">
    <property type="term" value="C:plasma membrane"/>
    <property type="evidence" value="ECO:0007669"/>
    <property type="project" value="UniProtKB-SubCell"/>
</dbReference>
<feature type="transmembrane region" description="Helical" evidence="6">
    <location>
        <begin position="6"/>
        <end position="29"/>
    </location>
</feature>
<evidence type="ECO:0000313" key="7">
    <source>
        <dbReference type="EMBL" id="SLM10943.1"/>
    </source>
</evidence>
<accession>A0A3P3XGN4</accession>
<keyword evidence="2" id="KW-1003">Cell membrane</keyword>
<evidence type="ECO:0000256" key="4">
    <source>
        <dbReference type="ARBA" id="ARBA00022989"/>
    </source>
</evidence>
<dbReference type="InterPro" id="IPR005899">
    <property type="entry name" value="Na_pump_deCOase"/>
</dbReference>
<dbReference type="GO" id="GO:0036376">
    <property type="term" value="P:sodium ion export across plasma membrane"/>
    <property type="evidence" value="ECO:0007669"/>
    <property type="project" value="InterPro"/>
</dbReference>
<proteinExistence type="predicted"/>
<evidence type="ECO:0000256" key="2">
    <source>
        <dbReference type="ARBA" id="ARBA00022475"/>
    </source>
</evidence>
<gene>
    <name evidence="7" type="ORF">SPIROBIBN47_150171</name>
</gene>
<dbReference type="AlphaFoldDB" id="A0A3P3XGN4"/>
<reference evidence="7" key="1">
    <citation type="submission" date="2017-02" db="EMBL/GenBank/DDBJ databases">
        <authorList>
            <person name="Regsiter A."/>
            <person name="William W."/>
        </authorList>
    </citation>
    <scope>NUCLEOTIDE SEQUENCE</scope>
    <source>
        <strain evidence="7">Bib</strain>
    </source>
</reference>
<evidence type="ECO:0000256" key="6">
    <source>
        <dbReference type="SAM" id="Phobius"/>
    </source>
</evidence>
<evidence type="ECO:0000256" key="3">
    <source>
        <dbReference type="ARBA" id="ARBA00022692"/>
    </source>
</evidence>
<evidence type="ECO:0000256" key="1">
    <source>
        <dbReference type="ARBA" id="ARBA00004236"/>
    </source>
</evidence>
<keyword evidence="5 6" id="KW-0472">Membrane</keyword>
<name>A0A3P3XGN4_9SPIR</name>